<dbReference type="PANTHER" id="PTHR46017">
    <property type="entry name" value="ALPHA-MANNOSIDASE 2C1"/>
    <property type="match status" value="1"/>
</dbReference>
<reference evidence="10 11" key="1">
    <citation type="journal article" date="2018" name="MBio">
        <title>Comparative Genomics Reveals the Core Gene Toolbox for the Fungus-Insect Symbiosis.</title>
        <authorList>
            <person name="Wang Y."/>
            <person name="Stata M."/>
            <person name="Wang W."/>
            <person name="Stajich J.E."/>
            <person name="White M.M."/>
            <person name="Moncalvo J.M."/>
        </authorList>
    </citation>
    <scope>NUCLEOTIDE SEQUENCE [LARGE SCALE GENOMIC DNA]</scope>
    <source>
        <strain evidence="10 11">AUS-77-4</strain>
    </source>
</reference>
<dbReference type="Proteomes" id="UP000245699">
    <property type="component" value="Unassembled WGS sequence"/>
</dbReference>
<protein>
    <recommendedName>
        <fullName evidence="8">Alpha-mannosidase</fullName>
        <ecNumber evidence="3">3.2.1.24</ecNumber>
    </recommendedName>
</protein>
<dbReference type="STRING" id="61424.A0A2T9Y9U5"/>
<dbReference type="FunFam" id="1.20.1270.50:FF:000004">
    <property type="entry name" value="alpha-mannosidase 2C1 isoform X1"/>
    <property type="match status" value="1"/>
</dbReference>
<sequence>MPSENPKSGYDINHTYLQKHQSITKERIRNFINSDLWSHVNLSSALWKKETSDSSFVNLEVWSPSDLSRPTFVNATNQSFRPTHVGESFGPAWSTHWFRINVTIPDDYESEQIIFQFDPKCEAMIWDNSGHPVQGITGADDDTRRVEYILTECAKAGEKYTFYAEVACNGLFGNANIKIAPPIENRYYTLSKASIGVKNQEVWQMMHDIVTILAITDNLGQDNSRGINALYAANQMVNVFDRDNLDDSVAVARKIASEFLSVQPSSGTHQITTIGHCHIDTAWLWTYDETKRKVARSFASQLNLMEKYPEFKFIASQAQQFEWLENNYSDLSKKVHKFVKSGQFVITGGTWIEMDCNIPNGESLVRQFLYGQRYFMQKFGVSPKIFWLPDTFGYAAQLPQIVLQTGGKYFFTQKLSWNNINVFPHSTFNWVGLDGSSILTHMAPAATYNGNARAEQIIKSEKNHCDLSSHNTSLYLYGNGDGGGGPQGEMIERIRRMSNTEGMPRIKHADPTEFYDDIAKNARSLPSWRGELYFELHRGTYTSQALTKKYNRKSEFLLRSAELLSTLAYVSHTQTNSFDYPYHELLKLWKLLCLNQFHDVIPGSSIEQVYKESDEIYRDIIKSANQICHNAILRITSPESISYDSIINQESTSLESRSSNMTDNCASIFGNNIPCSYSRFVSNENNDKEENSVLVYNSCAWERTSVVTLDGSAKLNPIVKQSLKPRKSLYSEGFSDVAAPNEKYLAVASNVPELGLSLLEPINETLKVPATVRHTSGGLFVLENAFIKASFNESGQLYELTDIKTGRQFVSKPETGNNFVIYEDIPLYWDAWDVEIYTSEKSKACKTAHVEIVDNGPLISSIYIKVNVGEKSILQQWVSLSATSPILEFETEVDWKESHKLLKVEFNWDISSDFASYDTQFGYVSRPNHKNTSWDMAKFEVCGHKFADLSEYGSGVSLFNDCLYGFSCFGKKMTMSLLRAPKAPDANCDIKVHSFRYGVYPHATSFPDPNVIREAYSFNTPLQTIVVDENIAHDIKSMLSKQKNTFKLQNAPNVVLDTIKLAEPELKSYESCISDDVKETITVSTSGSNNLVQDTLQYKDASISNETKKIVLRMYESCGGHAIAHLSTILNIKSIYKCDMMENIVGNIEKTNSGAYEIQFKPFEVITLLIHLE</sequence>
<evidence type="ECO:0000256" key="1">
    <source>
        <dbReference type="ARBA" id="ARBA00000365"/>
    </source>
</evidence>
<keyword evidence="5" id="KW-0378">Hydrolase</keyword>
<dbReference type="CDD" id="cd10789">
    <property type="entry name" value="GH38N_AMII_ER_cytosolic"/>
    <property type="match status" value="1"/>
</dbReference>
<evidence type="ECO:0000256" key="4">
    <source>
        <dbReference type="ARBA" id="ARBA00022723"/>
    </source>
</evidence>
<evidence type="ECO:0000256" key="6">
    <source>
        <dbReference type="ARBA" id="ARBA00023295"/>
    </source>
</evidence>
<dbReference type="InterPro" id="IPR054723">
    <property type="entry name" value="Ams1-like_N"/>
</dbReference>
<dbReference type="Gene3D" id="2.70.98.30">
    <property type="entry name" value="Golgi alpha-mannosidase II, domain 4"/>
    <property type="match status" value="1"/>
</dbReference>
<keyword evidence="4" id="KW-0479">Metal-binding</keyword>
<name>A0A2T9Y9U5_9FUNG</name>
<dbReference type="Pfam" id="PF07748">
    <property type="entry name" value="Glyco_hydro_38C"/>
    <property type="match status" value="1"/>
</dbReference>
<dbReference type="SUPFAM" id="SSF74650">
    <property type="entry name" value="Galactose mutarotase-like"/>
    <property type="match status" value="1"/>
</dbReference>
<dbReference type="FunFam" id="3.20.110.10:FF:000002">
    <property type="entry name" value="alpha-mannosidase 2C1 isoform X1"/>
    <property type="match status" value="1"/>
</dbReference>
<dbReference type="SMART" id="SM00872">
    <property type="entry name" value="Alpha-mann_mid"/>
    <property type="match status" value="1"/>
</dbReference>
<dbReference type="InterPro" id="IPR028995">
    <property type="entry name" value="Glyco_hydro_57/38_cen_sf"/>
</dbReference>
<dbReference type="GO" id="GO:0030246">
    <property type="term" value="F:carbohydrate binding"/>
    <property type="evidence" value="ECO:0007669"/>
    <property type="project" value="InterPro"/>
</dbReference>
<dbReference type="InterPro" id="IPR000602">
    <property type="entry name" value="Glyco_hydro_38_N"/>
</dbReference>
<comment type="catalytic activity">
    <reaction evidence="1">
        <text>Hydrolysis of terminal, non-reducing alpha-D-mannose residues in alpha-D-mannosides.</text>
        <dbReference type="EC" id="3.2.1.24"/>
    </reaction>
</comment>
<evidence type="ECO:0000259" key="9">
    <source>
        <dbReference type="SMART" id="SM00872"/>
    </source>
</evidence>
<dbReference type="EMBL" id="MBFT01000574">
    <property type="protein sequence ID" value="PVU89113.1"/>
    <property type="molecule type" value="Genomic_DNA"/>
</dbReference>
<evidence type="ECO:0000313" key="11">
    <source>
        <dbReference type="Proteomes" id="UP000245699"/>
    </source>
</evidence>
<evidence type="ECO:0000256" key="2">
    <source>
        <dbReference type="ARBA" id="ARBA00009792"/>
    </source>
</evidence>
<comment type="caution">
    <text evidence="10">The sequence shown here is derived from an EMBL/GenBank/DDBJ whole genome shotgun (WGS) entry which is preliminary data.</text>
</comment>
<dbReference type="Gene3D" id="1.20.1270.50">
    <property type="entry name" value="Glycoside hydrolase family 38, central domain"/>
    <property type="match status" value="1"/>
</dbReference>
<dbReference type="EC" id="3.2.1.24" evidence="3"/>
<dbReference type="FunFam" id="2.70.98.30:FF:000001">
    <property type="entry name" value="alpha-mannosidase 2C1 isoform X2"/>
    <property type="match status" value="1"/>
</dbReference>
<dbReference type="Pfam" id="PF22907">
    <property type="entry name" value="Ams1-like_1st"/>
    <property type="match status" value="1"/>
</dbReference>
<evidence type="ECO:0000256" key="7">
    <source>
        <dbReference type="ARBA" id="ARBA00054985"/>
    </source>
</evidence>
<dbReference type="SUPFAM" id="SSF88713">
    <property type="entry name" value="Glycoside hydrolase/deacetylase"/>
    <property type="match status" value="1"/>
</dbReference>
<dbReference type="GO" id="GO:0004559">
    <property type="term" value="F:alpha-mannosidase activity"/>
    <property type="evidence" value="ECO:0007669"/>
    <property type="project" value="UniProtKB-EC"/>
</dbReference>
<dbReference type="Pfam" id="PF01074">
    <property type="entry name" value="Glyco_hydro_38N"/>
    <property type="match status" value="1"/>
</dbReference>
<evidence type="ECO:0000256" key="3">
    <source>
        <dbReference type="ARBA" id="ARBA00012752"/>
    </source>
</evidence>
<keyword evidence="6" id="KW-0326">Glycosidase</keyword>
<comment type="function">
    <text evidence="7">Degrades free oligosaccharides in the vacuole.</text>
</comment>
<gene>
    <name evidence="10" type="ORF">BB559_005239</name>
</gene>
<dbReference type="Pfam" id="PF17677">
    <property type="entry name" value="Glyco_hydro38C2"/>
    <property type="match status" value="1"/>
</dbReference>
<dbReference type="AlphaFoldDB" id="A0A2T9Y9U5"/>
<dbReference type="Gene3D" id="3.20.110.10">
    <property type="entry name" value="Glycoside hydrolase 38, N terminal domain"/>
    <property type="match status" value="1"/>
</dbReference>
<dbReference type="SUPFAM" id="SSF88688">
    <property type="entry name" value="Families 57/38 glycoside transferase middle domain"/>
    <property type="match status" value="1"/>
</dbReference>
<dbReference type="InterPro" id="IPR011330">
    <property type="entry name" value="Glyco_hydro/deAcase_b/a-brl"/>
</dbReference>
<dbReference type="InterPro" id="IPR037094">
    <property type="entry name" value="Glyco_hydro_38_cen_sf"/>
</dbReference>
<dbReference type="Pfam" id="PF09261">
    <property type="entry name" value="Alpha-mann_mid"/>
    <property type="match status" value="1"/>
</dbReference>
<dbReference type="GO" id="GO:0009313">
    <property type="term" value="P:oligosaccharide catabolic process"/>
    <property type="evidence" value="ECO:0007669"/>
    <property type="project" value="TreeGrafter"/>
</dbReference>
<dbReference type="InterPro" id="IPR041147">
    <property type="entry name" value="GH38_C"/>
</dbReference>
<evidence type="ECO:0000256" key="5">
    <source>
        <dbReference type="ARBA" id="ARBA00022801"/>
    </source>
</evidence>
<dbReference type="InterPro" id="IPR011682">
    <property type="entry name" value="Glyco_hydro_38_C"/>
</dbReference>
<dbReference type="GO" id="GO:0000329">
    <property type="term" value="C:fungal-type vacuole membrane"/>
    <property type="evidence" value="ECO:0007669"/>
    <property type="project" value="TreeGrafter"/>
</dbReference>
<evidence type="ECO:0000256" key="8">
    <source>
        <dbReference type="ARBA" id="ARBA00071615"/>
    </source>
</evidence>
<organism evidence="10 11">
    <name type="scientific">Furculomyces boomerangus</name>
    <dbReference type="NCBI Taxonomy" id="61424"/>
    <lineage>
        <taxon>Eukaryota</taxon>
        <taxon>Fungi</taxon>
        <taxon>Fungi incertae sedis</taxon>
        <taxon>Zoopagomycota</taxon>
        <taxon>Kickxellomycotina</taxon>
        <taxon>Harpellomycetes</taxon>
        <taxon>Harpellales</taxon>
        <taxon>Harpellaceae</taxon>
        <taxon>Furculomyces</taxon>
    </lineage>
</organism>
<dbReference type="InterPro" id="IPR015341">
    <property type="entry name" value="Glyco_hydro_38_cen"/>
</dbReference>
<comment type="similarity">
    <text evidence="2">Belongs to the glycosyl hydrolase 38 family.</text>
</comment>
<dbReference type="PANTHER" id="PTHR46017:SF1">
    <property type="entry name" value="ALPHA-MANNOSIDASE 2C1"/>
    <property type="match status" value="1"/>
</dbReference>
<feature type="domain" description="Glycoside hydrolase family 38 central" evidence="9">
    <location>
        <begin position="535"/>
        <end position="617"/>
    </location>
</feature>
<dbReference type="OrthoDB" id="10261055at2759"/>
<dbReference type="GO" id="GO:0046872">
    <property type="term" value="F:metal ion binding"/>
    <property type="evidence" value="ECO:0007669"/>
    <property type="project" value="UniProtKB-KW"/>
</dbReference>
<dbReference type="GO" id="GO:0006013">
    <property type="term" value="P:mannose metabolic process"/>
    <property type="evidence" value="ECO:0007669"/>
    <property type="project" value="InterPro"/>
</dbReference>
<evidence type="ECO:0000313" key="10">
    <source>
        <dbReference type="EMBL" id="PVU89113.1"/>
    </source>
</evidence>
<accession>A0A2T9Y9U5</accession>
<proteinExistence type="inferred from homology"/>
<dbReference type="InterPro" id="IPR011013">
    <property type="entry name" value="Gal_mutarotase_sf_dom"/>
</dbReference>
<keyword evidence="11" id="KW-1185">Reference proteome</keyword>
<dbReference type="InterPro" id="IPR027291">
    <property type="entry name" value="Glyco_hydro_38_N_sf"/>
</dbReference>